<evidence type="ECO:0000313" key="3">
    <source>
        <dbReference type="EMBL" id="QDG51585.1"/>
    </source>
</evidence>
<dbReference type="EMBL" id="CP041186">
    <property type="protein sequence ID" value="QDG51585.1"/>
    <property type="molecule type" value="Genomic_DNA"/>
</dbReference>
<feature type="compositionally biased region" description="Low complexity" evidence="1">
    <location>
        <begin position="86"/>
        <end position="99"/>
    </location>
</feature>
<evidence type="ECO:0000256" key="1">
    <source>
        <dbReference type="SAM" id="MobiDB-lite"/>
    </source>
</evidence>
<feature type="region of interest" description="Disordered" evidence="1">
    <location>
        <begin position="21"/>
        <end position="114"/>
    </location>
</feature>
<gene>
    <name evidence="3" type="ORF">FIV42_12760</name>
</gene>
<feature type="chain" id="PRO_5030106491" description="Outer membrane beta-barrel protein" evidence="2">
    <location>
        <begin position="26"/>
        <end position="323"/>
    </location>
</feature>
<dbReference type="OrthoDB" id="5505038at2"/>
<organism evidence="3 4">
    <name type="scientific">Persicimonas caeni</name>
    <dbReference type="NCBI Taxonomy" id="2292766"/>
    <lineage>
        <taxon>Bacteria</taxon>
        <taxon>Deltaproteobacteria</taxon>
        <taxon>Bradymonadales</taxon>
        <taxon>Bradymonadaceae</taxon>
        <taxon>Persicimonas</taxon>
    </lineage>
</organism>
<proteinExistence type="predicted"/>
<feature type="compositionally biased region" description="Basic residues" evidence="1">
    <location>
        <begin position="100"/>
        <end position="109"/>
    </location>
</feature>
<evidence type="ECO:0008006" key="5">
    <source>
        <dbReference type="Google" id="ProtNLM"/>
    </source>
</evidence>
<sequence>MSRMTVVALAAATSMLLAHQGVASAESAPDAELARSGGAAPGSTDEGHAGARTRRSYETDSSSESDSKSKSRSRSRSRSRSKKSKNTSVKKPSSRSTKTSSRKPRRKRSREVTATVDVGVGPAFYAFGNPLSGGALLSGPIYEDQPWHYGLRFDAAAIIDYEFYRKNRHLVPRKYRGMFKPDTEIRYAPAAVALIPRNIYFSPKTKNTGVYGATWELARLGLSLVKTSSTRLSVGAGALLTYAYIDSDVFESTHFLRPGASVGVELGTMFSETWGMSLGWDSNFYLPQNIGGSILEGDDDDALWHVGEGFLMIHYRFPYTTKL</sequence>
<dbReference type="RefSeq" id="WP_141198065.1">
    <property type="nucleotide sequence ID" value="NZ_CP041186.1"/>
</dbReference>
<accession>A0A4Y6PV09</accession>
<dbReference type="AlphaFoldDB" id="A0A4Y6PV09"/>
<evidence type="ECO:0000256" key="2">
    <source>
        <dbReference type="SAM" id="SignalP"/>
    </source>
</evidence>
<evidence type="ECO:0000313" key="4">
    <source>
        <dbReference type="Proteomes" id="UP000315995"/>
    </source>
</evidence>
<feature type="compositionally biased region" description="Basic residues" evidence="1">
    <location>
        <begin position="70"/>
        <end position="85"/>
    </location>
</feature>
<feature type="signal peptide" evidence="2">
    <location>
        <begin position="1"/>
        <end position="25"/>
    </location>
</feature>
<reference evidence="3 4" key="1">
    <citation type="submission" date="2019-06" db="EMBL/GenBank/DDBJ databases">
        <title>Persicimonas caeni gen. nov., sp. nov., a predatory bacterium isolated from solar saltern.</title>
        <authorList>
            <person name="Wang S."/>
        </authorList>
    </citation>
    <scope>NUCLEOTIDE SEQUENCE [LARGE SCALE GENOMIC DNA]</scope>
    <source>
        <strain evidence="3 4">YN101</strain>
    </source>
</reference>
<name>A0A4Y6PV09_PERCE</name>
<accession>A0A5B8Y9Q1</accession>
<dbReference type="Proteomes" id="UP000315995">
    <property type="component" value="Chromosome"/>
</dbReference>
<keyword evidence="2" id="KW-0732">Signal</keyword>
<protein>
    <recommendedName>
        <fullName evidence="5">Outer membrane beta-barrel protein</fullName>
    </recommendedName>
</protein>
<keyword evidence="4" id="KW-1185">Reference proteome</keyword>